<sequence>MSRRRAASPPAFLTGVNLSVSFLLEVVMVAAFSFWGFKVPPPWNIIVGISLPVAVVVVWSLLLAPRALYRIPLPLVAPAALLIFLLAALALADAGLQTPAVVLAVVSAVNAGLGLSIQRRAPEFRST</sequence>
<gene>
    <name evidence="2" type="ORF">IV500_19510</name>
</gene>
<dbReference type="AlphaFoldDB" id="A0A931GCA7"/>
<feature type="transmembrane region" description="Helical" evidence="1">
    <location>
        <begin position="71"/>
        <end position="92"/>
    </location>
</feature>
<evidence type="ECO:0000313" key="2">
    <source>
        <dbReference type="EMBL" id="MBG0741552.1"/>
    </source>
</evidence>
<accession>A0A931GCA7</accession>
<dbReference type="EMBL" id="JADNYM010000033">
    <property type="protein sequence ID" value="MBG0741552.1"/>
    <property type="molecule type" value="Genomic_DNA"/>
</dbReference>
<organism evidence="2 3">
    <name type="scientific">Arthrobacter terrae</name>
    <dbReference type="NCBI Taxonomy" id="2935737"/>
    <lineage>
        <taxon>Bacteria</taxon>
        <taxon>Bacillati</taxon>
        <taxon>Actinomycetota</taxon>
        <taxon>Actinomycetes</taxon>
        <taxon>Micrococcales</taxon>
        <taxon>Micrococcaceae</taxon>
        <taxon>Arthrobacter</taxon>
    </lineage>
</organism>
<protein>
    <submittedName>
        <fullName evidence="2">YrdB family protein</fullName>
    </submittedName>
</protein>
<proteinExistence type="predicted"/>
<feature type="transmembrane region" description="Helical" evidence="1">
    <location>
        <begin position="12"/>
        <end position="37"/>
    </location>
</feature>
<name>A0A931GCA7_9MICC</name>
<keyword evidence="1" id="KW-1133">Transmembrane helix</keyword>
<keyword evidence="1" id="KW-0472">Membrane</keyword>
<feature type="transmembrane region" description="Helical" evidence="1">
    <location>
        <begin position="43"/>
        <end position="64"/>
    </location>
</feature>
<reference evidence="2 3" key="1">
    <citation type="submission" date="2020-11" db="EMBL/GenBank/DDBJ databases">
        <title>Arthrobacter antarcticus sp. nov., isolated from Antarctic Soil.</title>
        <authorList>
            <person name="Li J."/>
        </authorList>
    </citation>
    <scope>NUCLEOTIDE SEQUENCE [LARGE SCALE GENOMIC DNA]</scope>
    <source>
        <strain evidence="2 3">Z1-20</strain>
    </source>
</reference>
<keyword evidence="1" id="KW-0812">Transmembrane</keyword>
<comment type="caution">
    <text evidence="2">The sequence shown here is derived from an EMBL/GenBank/DDBJ whole genome shotgun (WGS) entry which is preliminary data.</text>
</comment>
<evidence type="ECO:0000256" key="1">
    <source>
        <dbReference type="SAM" id="Phobius"/>
    </source>
</evidence>
<dbReference type="RefSeq" id="WP_196398488.1">
    <property type="nucleotide sequence ID" value="NZ_JADNYM010000033.1"/>
</dbReference>
<keyword evidence="3" id="KW-1185">Reference proteome</keyword>
<evidence type="ECO:0000313" key="3">
    <source>
        <dbReference type="Proteomes" id="UP000655366"/>
    </source>
</evidence>
<dbReference type="Proteomes" id="UP000655366">
    <property type="component" value="Unassembled WGS sequence"/>
</dbReference>
<dbReference type="InterPro" id="IPR021214">
    <property type="entry name" value="DUF2568"/>
</dbReference>
<feature type="transmembrane region" description="Helical" evidence="1">
    <location>
        <begin position="98"/>
        <end position="117"/>
    </location>
</feature>
<dbReference type="Pfam" id="PF10823">
    <property type="entry name" value="DUF2568"/>
    <property type="match status" value="1"/>
</dbReference>